<feature type="compositionally biased region" description="Polar residues" evidence="1">
    <location>
        <begin position="81"/>
        <end position="94"/>
    </location>
</feature>
<feature type="compositionally biased region" description="Basic and acidic residues" evidence="1">
    <location>
        <begin position="98"/>
        <end position="107"/>
    </location>
</feature>
<feature type="region of interest" description="Disordered" evidence="1">
    <location>
        <begin position="77"/>
        <end position="107"/>
    </location>
</feature>
<dbReference type="PANTHER" id="PTHR31875">
    <property type="entry name" value="PROTEIN DEHYDRATION-INDUCED 19"/>
    <property type="match status" value="1"/>
</dbReference>
<organism evidence="3 4">
    <name type="scientific">Sphagnum troendelagicum</name>
    <dbReference type="NCBI Taxonomy" id="128251"/>
    <lineage>
        <taxon>Eukaryota</taxon>
        <taxon>Viridiplantae</taxon>
        <taxon>Streptophyta</taxon>
        <taxon>Embryophyta</taxon>
        <taxon>Bryophyta</taxon>
        <taxon>Sphagnophytina</taxon>
        <taxon>Sphagnopsida</taxon>
        <taxon>Sphagnales</taxon>
        <taxon>Sphagnaceae</taxon>
        <taxon>Sphagnum</taxon>
    </lineage>
</organism>
<keyword evidence="4" id="KW-1185">Reference proteome</keyword>
<dbReference type="EMBL" id="OZ019897">
    <property type="protein sequence ID" value="CAK9226880.1"/>
    <property type="molecule type" value="Genomic_DNA"/>
</dbReference>
<evidence type="ECO:0000313" key="3">
    <source>
        <dbReference type="EMBL" id="CAK9226880.1"/>
    </source>
</evidence>
<evidence type="ECO:0000256" key="1">
    <source>
        <dbReference type="SAM" id="MobiDB-lite"/>
    </source>
</evidence>
<gene>
    <name evidence="3" type="ORF">CSSPTR1EN2_LOCUS18460</name>
</gene>
<sequence>MQRWRRFRRASTPSSATLSVLGKELHEAHLQALLGSGMSHVGSLSINATDPLFSNLGYSLPISEGEDPIKPSVTIDIPSKPMTSIHQQSPSGDASLTAEEREQKSKDAALRAKFMQQLVLSTIFGDS</sequence>
<dbReference type="InterPro" id="IPR027935">
    <property type="entry name" value="Di19_C"/>
</dbReference>
<protein>
    <recommendedName>
        <fullName evidence="2">Di19 C-terminal domain-containing protein</fullName>
    </recommendedName>
</protein>
<dbReference type="PANTHER" id="PTHR31875:SF6">
    <property type="entry name" value="PROTEIN DEHYDRATION-INDUCED 19"/>
    <property type="match status" value="1"/>
</dbReference>
<evidence type="ECO:0000259" key="2">
    <source>
        <dbReference type="Pfam" id="PF14571"/>
    </source>
</evidence>
<dbReference type="Proteomes" id="UP001497512">
    <property type="component" value="Chromosome 5"/>
</dbReference>
<reference evidence="3" key="1">
    <citation type="submission" date="2024-02" db="EMBL/GenBank/DDBJ databases">
        <authorList>
            <consortium name="ELIXIR-Norway"/>
            <consortium name="Elixir Norway"/>
        </authorList>
    </citation>
    <scope>NUCLEOTIDE SEQUENCE</scope>
</reference>
<evidence type="ECO:0000313" key="4">
    <source>
        <dbReference type="Proteomes" id="UP001497512"/>
    </source>
</evidence>
<accession>A0ABP0UPK4</accession>
<dbReference type="Pfam" id="PF14571">
    <property type="entry name" value="Di19_C"/>
    <property type="match status" value="1"/>
</dbReference>
<name>A0ABP0UPK4_9BRYO</name>
<proteinExistence type="predicted"/>
<dbReference type="InterPro" id="IPR033347">
    <property type="entry name" value="Di19"/>
</dbReference>
<feature type="domain" description="Di19 C-terminal" evidence="2">
    <location>
        <begin position="18"/>
        <end position="123"/>
    </location>
</feature>